<protein>
    <submittedName>
        <fullName evidence="2">Uncharacterized protein</fullName>
    </submittedName>
</protein>
<dbReference type="AlphaFoldDB" id="A0A375G2G2"/>
<feature type="compositionally biased region" description="Basic and acidic residues" evidence="1">
    <location>
        <begin position="30"/>
        <end position="40"/>
    </location>
</feature>
<feature type="region of interest" description="Disordered" evidence="1">
    <location>
        <begin position="18"/>
        <end position="58"/>
    </location>
</feature>
<dbReference type="EMBL" id="OGUU01000011">
    <property type="protein sequence ID" value="SPC15565.1"/>
    <property type="molecule type" value="Genomic_DNA"/>
</dbReference>
<sequence>MAGCPRVGCQSACENACKSRKGKGIPGPGDHPRDEPKRAGEGICDGMISPNSRARGVF</sequence>
<gene>
    <name evidence="2" type="ORF">CBM2594_A70130</name>
</gene>
<name>A0A375G2G2_9BURK</name>
<comment type="caution">
    <text evidence="2">The sequence shown here is derived from an EMBL/GenBank/DDBJ whole genome shotgun (WGS) entry which is preliminary data.</text>
</comment>
<organism evidence="2 3">
    <name type="scientific">Cupriavidus taiwanensis</name>
    <dbReference type="NCBI Taxonomy" id="164546"/>
    <lineage>
        <taxon>Bacteria</taxon>
        <taxon>Pseudomonadati</taxon>
        <taxon>Pseudomonadota</taxon>
        <taxon>Betaproteobacteria</taxon>
        <taxon>Burkholderiales</taxon>
        <taxon>Burkholderiaceae</taxon>
        <taxon>Cupriavidus</taxon>
    </lineage>
</organism>
<reference evidence="2 3" key="1">
    <citation type="submission" date="2018-01" db="EMBL/GenBank/DDBJ databases">
        <authorList>
            <person name="Clerissi C."/>
        </authorList>
    </citation>
    <scope>NUCLEOTIDE SEQUENCE [LARGE SCALE GENOMIC DNA]</scope>
    <source>
        <strain evidence="2">Cupriavidus taiwanensis STM 6021</strain>
    </source>
</reference>
<evidence type="ECO:0000313" key="2">
    <source>
        <dbReference type="EMBL" id="SPC15565.1"/>
    </source>
</evidence>
<evidence type="ECO:0000313" key="3">
    <source>
        <dbReference type="Proteomes" id="UP000257139"/>
    </source>
</evidence>
<evidence type="ECO:0000256" key="1">
    <source>
        <dbReference type="SAM" id="MobiDB-lite"/>
    </source>
</evidence>
<proteinExistence type="predicted"/>
<accession>A0A375G2G2</accession>
<dbReference type="Proteomes" id="UP000257139">
    <property type="component" value="Chromosome CBM2594_a"/>
</dbReference>